<name>A0A8J7UTZ7_METVO</name>
<organism evidence="1 2">
    <name type="scientific">Methanococcus voltae</name>
    <dbReference type="NCBI Taxonomy" id="2188"/>
    <lineage>
        <taxon>Archaea</taxon>
        <taxon>Methanobacteriati</taxon>
        <taxon>Methanobacteriota</taxon>
        <taxon>Methanomada group</taxon>
        <taxon>Methanococci</taxon>
        <taxon>Methanococcales</taxon>
        <taxon>Methanococcaceae</taxon>
        <taxon>Methanococcus</taxon>
    </lineage>
</organism>
<reference evidence="1" key="1">
    <citation type="submission" date="2021-03" db="EMBL/GenBank/DDBJ databases">
        <title>Genomic Encyclopedia of Type Strains, Phase IV (KMG-V): Genome sequencing to study the core and pangenomes of soil and plant-associated prokaryotes.</title>
        <authorList>
            <person name="Whitman W."/>
        </authorList>
    </citation>
    <scope>NUCLEOTIDE SEQUENCE</scope>
    <source>
        <strain evidence="1">C4</strain>
    </source>
</reference>
<dbReference type="AlphaFoldDB" id="A0A8J7UTZ7"/>
<proteinExistence type="predicted"/>
<accession>A0A8J7UTZ7</accession>
<gene>
    <name evidence="1" type="ORF">J3E07_001634</name>
</gene>
<sequence>MGSPGSSYNYVKGWSIDSLALFTEESEGVENG</sequence>
<protein>
    <submittedName>
        <fullName evidence="1">Uncharacterized protein</fullName>
    </submittedName>
</protein>
<comment type="caution">
    <text evidence="1">The sequence shown here is derived from an EMBL/GenBank/DDBJ whole genome shotgun (WGS) entry which is preliminary data.</text>
</comment>
<evidence type="ECO:0000313" key="2">
    <source>
        <dbReference type="Proteomes" id="UP000740329"/>
    </source>
</evidence>
<dbReference type="Proteomes" id="UP000740329">
    <property type="component" value="Unassembled WGS sequence"/>
</dbReference>
<evidence type="ECO:0000313" key="1">
    <source>
        <dbReference type="EMBL" id="MBP2202193.1"/>
    </source>
</evidence>
<dbReference type="EMBL" id="JAGGMV010000009">
    <property type="protein sequence ID" value="MBP2202193.1"/>
    <property type="molecule type" value="Genomic_DNA"/>
</dbReference>